<evidence type="ECO:0000313" key="2">
    <source>
        <dbReference type="Proteomes" id="UP001233264"/>
    </source>
</evidence>
<dbReference type="Gene3D" id="3.20.20.70">
    <property type="entry name" value="Aldolase class I"/>
    <property type="match status" value="1"/>
</dbReference>
<protein>
    <recommendedName>
        <fullName evidence="3">NADH:flavin oxidoreductase/NADH oxidase N-terminal domain-containing protein</fullName>
    </recommendedName>
</protein>
<dbReference type="EMBL" id="CP120366">
    <property type="protein sequence ID" value="WHS96427.1"/>
    <property type="molecule type" value="Genomic_DNA"/>
</dbReference>
<dbReference type="SUPFAM" id="SSF51395">
    <property type="entry name" value="FMN-linked oxidoreductases"/>
    <property type="match status" value="1"/>
</dbReference>
<evidence type="ECO:0008006" key="3">
    <source>
        <dbReference type="Google" id="ProtNLM"/>
    </source>
</evidence>
<dbReference type="Proteomes" id="UP001233264">
    <property type="component" value="Plasmid pSkuCCBAU71714a"/>
</dbReference>
<dbReference type="RefSeq" id="WP_014990290.1">
    <property type="nucleotide sequence ID" value="NZ_CP120366.1"/>
</dbReference>
<name>A0ABY8TF50_9HYPH</name>
<geneLocation type="plasmid" evidence="1 2">
    <name>pSkuCCBAU71714a</name>
</geneLocation>
<sequence>MNSLFEPYELAGRTLRNRFVMAPMTAARANVGEAEPRPED</sequence>
<reference evidence="1 2" key="1">
    <citation type="submission" date="2023-03" db="EMBL/GenBank/DDBJ databases">
        <authorList>
            <person name="Menendez E."/>
            <person name="Kaur S."/>
            <person name="Flores-Felix J.D."/>
            <person name="diCenzo G.C."/>
            <person name="Peix A."/>
            <person name="Velazquez E."/>
        </authorList>
    </citation>
    <scope>NUCLEOTIDE SEQUENCE [LARGE SCALE GENOMIC DNA]</scope>
    <source>
        <strain evidence="1 2">CCBAU 71714</strain>
        <plasmid evidence="1 2">pSkuCCBAU71714a</plasmid>
    </source>
</reference>
<evidence type="ECO:0000313" key="1">
    <source>
        <dbReference type="EMBL" id="WHS96427.1"/>
    </source>
</evidence>
<keyword evidence="2" id="KW-1185">Reference proteome</keyword>
<gene>
    <name evidence="1" type="ORF">PZL22_005305</name>
</gene>
<keyword evidence="1" id="KW-0614">Plasmid</keyword>
<organism evidence="1 2">
    <name type="scientific">Sinorhizobium kummerowiae</name>
    <dbReference type="NCBI Taxonomy" id="158892"/>
    <lineage>
        <taxon>Bacteria</taxon>
        <taxon>Pseudomonadati</taxon>
        <taxon>Pseudomonadota</taxon>
        <taxon>Alphaproteobacteria</taxon>
        <taxon>Hyphomicrobiales</taxon>
        <taxon>Rhizobiaceae</taxon>
        <taxon>Sinorhizobium/Ensifer group</taxon>
        <taxon>Sinorhizobium</taxon>
    </lineage>
</organism>
<accession>A0ABY8TF50</accession>
<dbReference type="InterPro" id="IPR013785">
    <property type="entry name" value="Aldolase_TIM"/>
</dbReference>
<proteinExistence type="predicted"/>